<dbReference type="GO" id="GO:0006370">
    <property type="term" value="P:7-methylguanosine mRNA capping"/>
    <property type="evidence" value="ECO:0007669"/>
    <property type="project" value="TreeGrafter"/>
</dbReference>
<accession>A0A183VGI7</accession>
<dbReference type="GO" id="GO:0005634">
    <property type="term" value="C:nucleus"/>
    <property type="evidence" value="ECO:0007669"/>
    <property type="project" value="TreeGrafter"/>
</dbReference>
<protein>
    <submittedName>
        <fullName evidence="3">Cap-specific mRNA (nucleoside-2'-O-)-methyltransferase 2</fullName>
    </submittedName>
</protein>
<organism evidence="2 3">
    <name type="scientific">Toxocara canis</name>
    <name type="common">Canine roundworm</name>
    <dbReference type="NCBI Taxonomy" id="6265"/>
    <lineage>
        <taxon>Eukaryota</taxon>
        <taxon>Metazoa</taxon>
        <taxon>Ecdysozoa</taxon>
        <taxon>Nematoda</taxon>
        <taxon>Chromadorea</taxon>
        <taxon>Rhabditida</taxon>
        <taxon>Spirurina</taxon>
        <taxon>Ascaridomorpha</taxon>
        <taxon>Ascaridoidea</taxon>
        <taxon>Toxocaridae</taxon>
        <taxon>Toxocara</taxon>
    </lineage>
</organism>
<reference evidence="3" key="1">
    <citation type="submission" date="2016-06" db="UniProtKB">
        <authorList>
            <consortium name="WormBaseParasite"/>
        </authorList>
    </citation>
    <scope>IDENTIFICATION</scope>
</reference>
<dbReference type="GO" id="GO:0004483">
    <property type="term" value="F:methyltransferase cap1 activity"/>
    <property type="evidence" value="ECO:0007669"/>
    <property type="project" value="TreeGrafter"/>
</dbReference>
<proteinExistence type="predicted"/>
<dbReference type="Proteomes" id="UP000050794">
    <property type="component" value="Unassembled WGS sequence"/>
</dbReference>
<dbReference type="EMBL" id="UYWY01027616">
    <property type="protein sequence ID" value="VDM51178.1"/>
    <property type="molecule type" value="Genomic_DNA"/>
</dbReference>
<evidence type="ECO:0000313" key="3">
    <source>
        <dbReference type="WBParaSite" id="TCNE_0001986101-mRNA-1"/>
    </source>
</evidence>
<gene>
    <name evidence="1" type="ORF">TCNE_LOCUS19857</name>
</gene>
<name>A0A183VGI7_TOXCA</name>
<evidence type="ECO:0000313" key="1">
    <source>
        <dbReference type="EMBL" id="VDM51178.1"/>
    </source>
</evidence>
<dbReference type="WBParaSite" id="TCNE_0001986101-mRNA-1">
    <property type="protein sequence ID" value="TCNE_0001986101-mRNA-1"/>
    <property type="gene ID" value="TCNE_0001986101"/>
</dbReference>
<dbReference type="PANTHER" id="PTHR16121:SF2">
    <property type="entry name" value="CAP-SPECIFIC MRNA (NUCLEOSIDE-2'-O-)-METHYLTRANSFERASE 2"/>
    <property type="match status" value="1"/>
</dbReference>
<sequence length="162" mass="19133">MKRRRTYVDCEQSNVERSSPMVPSILQSRIPSDRLKEWRLHTKRTHPMRPFASYLSQKYDLQCCSQAFCKFYEILTRFPDLCEANVDELRREHEGGGIIKGSEAIAMPLFFSRGEYFFLQNSIFFRSLHLCEAPGAFISALNVYLQLKKPNLKWLWKANRLF</sequence>
<evidence type="ECO:0000313" key="2">
    <source>
        <dbReference type="Proteomes" id="UP000050794"/>
    </source>
</evidence>
<dbReference type="InterPro" id="IPR050851">
    <property type="entry name" value="mRNA_Cap_2O-Ribose_MeTrfase"/>
</dbReference>
<dbReference type="PANTHER" id="PTHR16121">
    <property type="entry name" value="CAP-SPECIFIC MRNA (NUCLEOSIDE-2'-O-)-METHYLTRANSFERASE 1-RELATED"/>
    <property type="match status" value="1"/>
</dbReference>
<dbReference type="GO" id="GO:0005737">
    <property type="term" value="C:cytoplasm"/>
    <property type="evidence" value="ECO:0007669"/>
    <property type="project" value="TreeGrafter"/>
</dbReference>
<dbReference type="AlphaFoldDB" id="A0A183VGI7"/>
<reference evidence="1 2" key="2">
    <citation type="submission" date="2018-11" db="EMBL/GenBank/DDBJ databases">
        <authorList>
            <consortium name="Pathogen Informatics"/>
        </authorList>
    </citation>
    <scope>NUCLEOTIDE SEQUENCE [LARGE SCALE GENOMIC DNA]</scope>
</reference>
<keyword evidence="2" id="KW-1185">Reference proteome</keyword>